<comment type="subcellular location">
    <subcellularLocation>
        <location evidence="12">Cytoplasm</location>
    </subcellularLocation>
</comment>
<dbReference type="GO" id="GO:0019303">
    <property type="term" value="P:D-ribose catabolic process"/>
    <property type="evidence" value="ECO:0007669"/>
    <property type="project" value="UniProtKB-UniRule"/>
</dbReference>
<dbReference type="GO" id="GO:0004747">
    <property type="term" value="F:ribokinase activity"/>
    <property type="evidence" value="ECO:0007669"/>
    <property type="project" value="UniProtKB-UniRule"/>
</dbReference>
<evidence type="ECO:0000259" key="13">
    <source>
        <dbReference type="Pfam" id="PF00294"/>
    </source>
</evidence>
<evidence type="ECO:0000256" key="1">
    <source>
        <dbReference type="ARBA" id="ARBA00005380"/>
    </source>
</evidence>
<comment type="similarity">
    <text evidence="12">Belongs to the carbohydrate kinase PfkB family. Ribokinase subfamily.</text>
</comment>
<organism evidence="14 15">
    <name type="scientific">Halobacillus locisalis</name>
    <dbReference type="NCBI Taxonomy" id="220753"/>
    <lineage>
        <taxon>Bacteria</taxon>
        <taxon>Bacillati</taxon>
        <taxon>Bacillota</taxon>
        <taxon>Bacilli</taxon>
        <taxon>Bacillales</taxon>
        <taxon>Bacillaceae</taxon>
        <taxon>Halobacillus</taxon>
    </lineage>
</organism>
<comment type="caution">
    <text evidence="12">Lacks conserved residue(s) required for the propagation of feature annotation.</text>
</comment>
<feature type="binding site" evidence="12">
    <location>
        <begin position="207"/>
        <end position="212"/>
    </location>
    <ligand>
        <name>ATP</name>
        <dbReference type="ChEBI" id="CHEBI:30616"/>
    </ligand>
</feature>
<dbReference type="Pfam" id="PF00294">
    <property type="entry name" value="PfkB"/>
    <property type="match status" value="1"/>
</dbReference>
<feature type="binding site" evidence="12">
    <location>
        <position position="261"/>
    </location>
    <ligand>
        <name>ATP</name>
        <dbReference type="ChEBI" id="CHEBI:30616"/>
    </ligand>
</feature>
<evidence type="ECO:0000256" key="5">
    <source>
        <dbReference type="ARBA" id="ARBA00022723"/>
    </source>
</evidence>
<evidence type="ECO:0000256" key="9">
    <source>
        <dbReference type="ARBA" id="ARBA00022842"/>
    </source>
</evidence>
<dbReference type="Gene3D" id="3.40.1190.20">
    <property type="match status" value="1"/>
</dbReference>
<evidence type="ECO:0000256" key="12">
    <source>
        <dbReference type="HAMAP-Rule" id="MF_01987"/>
    </source>
</evidence>
<sequence>MTKKPVVTVIGSINMDLTVSTKVVPRQGETVMGDSFATFPGGKGANQAVAAARLGGDVRMIGAVGSDVFGNDLLEHLRREGIDTSGVASVDGVSTGTATIIVSNGDNRIIVAPGANHEVTVPLVERFEEMIKESDIVLVQLEIPLSPVEYVSKLAVDHGVPLIVNPAPYQTLPEAVLRGATYLTPNESEATLLEADSPSTKEKWITTIGSAGVRLNKDDVIVPGYLVDAVDTTGAGDTFNGALATKLAKGSSLEDAAQFANAASALSVQKLGAQQGMPHQEEVESFLKQQG</sequence>
<evidence type="ECO:0000313" key="14">
    <source>
        <dbReference type="EMBL" id="MBA2174887.1"/>
    </source>
</evidence>
<keyword evidence="4 12" id="KW-0808">Transferase</keyword>
<accession>A0A838CS32</accession>
<dbReference type="HAMAP" id="MF_01987">
    <property type="entry name" value="Ribokinase"/>
    <property type="match status" value="1"/>
</dbReference>
<keyword evidence="12" id="KW-0963">Cytoplasm</keyword>
<dbReference type="NCBIfam" id="TIGR02152">
    <property type="entry name" value="D_ribokin_bact"/>
    <property type="match status" value="1"/>
</dbReference>
<comment type="cofactor">
    <cofactor evidence="12">
        <name>Mg(2+)</name>
        <dbReference type="ChEBI" id="CHEBI:18420"/>
    </cofactor>
    <text evidence="12">Requires a divalent cation, most likely magnesium in vivo, as an electrophilic catalyst to aid phosphoryl group transfer. It is the chelate of the metal and the nucleotide that is the actual substrate.</text>
</comment>
<dbReference type="PRINTS" id="PR00990">
    <property type="entry name" value="RIBOKINASE"/>
</dbReference>
<keyword evidence="7 12" id="KW-0418">Kinase</keyword>
<dbReference type="InterPro" id="IPR011611">
    <property type="entry name" value="PfkB_dom"/>
</dbReference>
<feature type="binding site" evidence="12">
    <location>
        <position position="272"/>
    </location>
    <ligand>
        <name>K(+)</name>
        <dbReference type="ChEBI" id="CHEBI:29103"/>
    </ligand>
</feature>
<keyword evidence="11 12" id="KW-0119">Carbohydrate metabolism</keyword>
<feature type="binding site" evidence="12">
    <location>
        <position position="233"/>
    </location>
    <ligand>
        <name>K(+)</name>
        <dbReference type="ChEBI" id="CHEBI:29103"/>
    </ligand>
</feature>
<comment type="similarity">
    <text evidence="1">Belongs to the carbohydrate kinase pfkB family.</text>
</comment>
<dbReference type="InterPro" id="IPR002173">
    <property type="entry name" value="Carboh/pur_kinase_PfkB_CS"/>
</dbReference>
<dbReference type="InterPro" id="IPR002139">
    <property type="entry name" value="Ribo/fructo_kinase"/>
</dbReference>
<evidence type="ECO:0000256" key="7">
    <source>
        <dbReference type="ARBA" id="ARBA00022777"/>
    </source>
</evidence>
<dbReference type="GO" id="GO:0005524">
    <property type="term" value="F:ATP binding"/>
    <property type="evidence" value="ECO:0007669"/>
    <property type="project" value="UniProtKB-UniRule"/>
</dbReference>
<feature type="binding site" evidence="12">
    <location>
        <begin position="236"/>
        <end position="237"/>
    </location>
    <ligand>
        <name>ATP</name>
        <dbReference type="ChEBI" id="CHEBI:30616"/>
    </ligand>
</feature>
<comment type="subunit">
    <text evidence="12">Homodimer.</text>
</comment>
<evidence type="ECO:0000256" key="4">
    <source>
        <dbReference type="ARBA" id="ARBA00022679"/>
    </source>
</evidence>
<keyword evidence="5 12" id="KW-0479">Metal-binding</keyword>
<evidence type="ECO:0000256" key="8">
    <source>
        <dbReference type="ARBA" id="ARBA00022840"/>
    </source>
</evidence>
<feature type="binding site" evidence="12">
    <location>
        <position position="267"/>
    </location>
    <ligand>
        <name>K(+)</name>
        <dbReference type="ChEBI" id="CHEBI:29103"/>
    </ligand>
</feature>
<comment type="function">
    <text evidence="12">Catalyzes the phosphorylation of ribose at O-5 in a reaction requiring ATP and magnesium. The resulting D-ribose-5-phosphate can then be used either for sythesis of nucleotides, histidine, and tryptophan, or as a component of the pentose phosphate pathway.</text>
</comment>
<feature type="binding site" evidence="12">
    <location>
        <begin position="42"/>
        <end position="46"/>
    </location>
    <ligand>
        <name>substrate</name>
    </ligand>
</feature>
<dbReference type="CDD" id="cd01174">
    <property type="entry name" value="ribokinase"/>
    <property type="match status" value="1"/>
</dbReference>
<dbReference type="UniPathway" id="UPA00916">
    <property type="reaction ID" value="UER00889"/>
</dbReference>
<dbReference type="EMBL" id="JACEFG010000002">
    <property type="protein sequence ID" value="MBA2174887.1"/>
    <property type="molecule type" value="Genomic_DNA"/>
</dbReference>
<protein>
    <recommendedName>
        <fullName evidence="3 12">Ribokinase</fullName>
        <shortName evidence="12">RK</shortName>
        <ecNumber evidence="2 12">2.7.1.15</ecNumber>
    </recommendedName>
</protein>
<dbReference type="GO" id="GO:0005829">
    <property type="term" value="C:cytosol"/>
    <property type="evidence" value="ECO:0007669"/>
    <property type="project" value="TreeGrafter"/>
</dbReference>
<evidence type="ECO:0000256" key="10">
    <source>
        <dbReference type="ARBA" id="ARBA00022958"/>
    </source>
</evidence>
<evidence type="ECO:0000313" key="15">
    <source>
        <dbReference type="Proteomes" id="UP000571017"/>
    </source>
</evidence>
<comment type="caution">
    <text evidence="14">The sequence shown here is derived from an EMBL/GenBank/DDBJ whole genome shotgun (WGS) entry which is preliminary data.</text>
</comment>
<evidence type="ECO:0000256" key="11">
    <source>
        <dbReference type="ARBA" id="ARBA00023277"/>
    </source>
</evidence>
<keyword evidence="9 12" id="KW-0460">Magnesium</keyword>
<feature type="binding site" evidence="12">
    <location>
        <position position="237"/>
    </location>
    <ligand>
        <name>substrate</name>
    </ligand>
</feature>
<evidence type="ECO:0000256" key="3">
    <source>
        <dbReference type="ARBA" id="ARBA00016943"/>
    </source>
</evidence>
<dbReference type="GO" id="GO:0046872">
    <property type="term" value="F:metal ion binding"/>
    <property type="evidence" value="ECO:0007669"/>
    <property type="project" value="UniProtKB-KW"/>
</dbReference>
<reference evidence="14 15" key="1">
    <citation type="journal article" date="2004" name="Extremophiles">
        <title>Halobacillus locisalis sp. nov., a halophilic bacterium isolated from a marine solar saltern of the Yellow Sea in Korea.</title>
        <authorList>
            <person name="Yoon J.H."/>
            <person name="Kang K.H."/>
            <person name="Oh T.K."/>
            <person name="Park Y.H."/>
        </authorList>
    </citation>
    <scope>NUCLEOTIDE SEQUENCE [LARGE SCALE GENOMIC DNA]</scope>
    <source>
        <strain evidence="14 15">KCTC 3788</strain>
    </source>
</reference>
<dbReference type="RefSeq" id="WP_181471942.1">
    <property type="nucleotide sequence ID" value="NZ_JACEFG010000002.1"/>
</dbReference>
<keyword evidence="6 12" id="KW-0547">Nucleotide-binding</keyword>
<dbReference type="PROSITE" id="PS00584">
    <property type="entry name" value="PFKB_KINASES_2"/>
    <property type="match status" value="1"/>
</dbReference>
<comment type="activity regulation">
    <text evidence="12">Activated by a monovalent cation that binds near, but not in, the active site. The most likely occupant of the site in vivo is potassium. Ion binding induces a conformational change that may alter substrate affinity.</text>
</comment>
<gene>
    <name evidence="12 14" type="primary">rbsK</name>
    <name evidence="14" type="ORF">H0266_08280</name>
</gene>
<feature type="binding site" evidence="12">
    <location>
        <position position="270"/>
    </location>
    <ligand>
        <name>K(+)</name>
        <dbReference type="ChEBI" id="CHEBI:29103"/>
    </ligand>
</feature>
<feature type="binding site" evidence="12">
    <location>
        <begin position="14"/>
        <end position="16"/>
    </location>
    <ligand>
        <name>substrate</name>
    </ligand>
</feature>
<feature type="binding site" evidence="12">
    <location>
        <position position="142"/>
    </location>
    <ligand>
        <name>substrate</name>
    </ligand>
</feature>
<feature type="domain" description="Carbohydrate kinase PfkB" evidence="13">
    <location>
        <begin position="7"/>
        <end position="279"/>
    </location>
</feature>
<evidence type="ECO:0000256" key="6">
    <source>
        <dbReference type="ARBA" id="ARBA00022741"/>
    </source>
</evidence>
<proteinExistence type="inferred from homology"/>
<keyword evidence="10 12" id="KW-0630">Potassium</keyword>
<dbReference type="AlphaFoldDB" id="A0A838CS32"/>
<name>A0A838CS32_9BACI</name>
<dbReference type="InterPro" id="IPR029056">
    <property type="entry name" value="Ribokinase-like"/>
</dbReference>
<comment type="catalytic activity">
    <reaction evidence="12">
        <text>D-ribose + ATP = D-ribose 5-phosphate + ADP + H(+)</text>
        <dbReference type="Rhea" id="RHEA:13697"/>
        <dbReference type="ChEBI" id="CHEBI:15378"/>
        <dbReference type="ChEBI" id="CHEBI:30616"/>
        <dbReference type="ChEBI" id="CHEBI:47013"/>
        <dbReference type="ChEBI" id="CHEBI:78346"/>
        <dbReference type="ChEBI" id="CHEBI:456216"/>
        <dbReference type="EC" id="2.7.1.15"/>
    </reaction>
</comment>
<comment type="pathway">
    <text evidence="12">Carbohydrate metabolism; D-ribose degradation; D-ribose 5-phosphate from beta-D-ribopyranose: step 2/2.</text>
</comment>
<feature type="binding site" evidence="12">
    <location>
        <position position="231"/>
    </location>
    <ligand>
        <name>K(+)</name>
        <dbReference type="ChEBI" id="CHEBI:29103"/>
    </ligand>
</feature>
<keyword evidence="15" id="KW-1185">Reference proteome</keyword>
<dbReference type="SUPFAM" id="SSF53613">
    <property type="entry name" value="Ribokinase-like"/>
    <property type="match status" value="1"/>
</dbReference>
<feature type="active site" description="Proton acceptor" evidence="12">
    <location>
        <position position="237"/>
    </location>
</feature>
<dbReference type="PANTHER" id="PTHR10584">
    <property type="entry name" value="SUGAR KINASE"/>
    <property type="match status" value="1"/>
</dbReference>
<keyword evidence="8 12" id="KW-0067">ATP-binding</keyword>
<feature type="binding site" evidence="12">
    <location>
        <position position="186"/>
    </location>
    <ligand>
        <name>ATP</name>
        <dbReference type="ChEBI" id="CHEBI:30616"/>
    </ligand>
</feature>
<dbReference type="Proteomes" id="UP000571017">
    <property type="component" value="Unassembled WGS sequence"/>
</dbReference>
<dbReference type="InterPro" id="IPR011877">
    <property type="entry name" value="Ribokinase"/>
</dbReference>
<dbReference type="EC" id="2.7.1.15" evidence="2 12"/>
<evidence type="ECO:0000256" key="2">
    <source>
        <dbReference type="ARBA" id="ARBA00012035"/>
    </source>
</evidence>
<dbReference type="PANTHER" id="PTHR10584:SF166">
    <property type="entry name" value="RIBOKINASE"/>
    <property type="match status" value="1"/>
</dbReference>